<feature type="transmembrane region" description="Helical" evidence="1">
    <location>
        <begin position="256"/>
        <end position="277"/>
    </location>
</feature>
<dbReference type="AlphaFoldDB" id="A0A4Y3QZN4"/>
<dbReference type="Proteomes" id="UP000319210">
    <property type="component" value="Unassembled WGS sequence"/>
</dbReference>
<gene>
    <name evidence="2" type="ORF">SCA03_30000</name>
</gene>
<reference evidence="2 3" key="1">
    <citation type="submission" date="2019-06" db="EMBL/GenBank/DDBJ databases">
        <title>Whole genome shotgun sequence of Streptomyces cacaoi subsp. cacaoi NBRC 12748.</title>
        <authorList>
            <person name="Hosoyama A."/>
            <person name="Uohara A."/>
            <person name="Ohji S."/>
            <person name="Ichikawa N."/>
        </authorList>
    </citation>
    <scope>NUCLEOTIDE SEQUENCE [LARGE SCALE GENOMIC DNA]</scope>
    <source>
        <strain evidence="2 3">NBRC 12748</strain>
    </source>
</reference>
<keyword evidence="3" id="KW-1185">Reference proteome</keyword>
<evidence type="ECO:0000313" key="3">
    <source>
        <dbReference type="Proteomes" id="UP000319210"/>
    </source>
</evidence>
<keyword evidence="1" id="KW-0472">Membrane</keyword>
<dbReference type="InterPro" id="IPR016024">
    <property type="entry name" value="ARM-type_fold"/>
</dbReference>
<dbReference type="EMBL" id="BJMM01000012">
    <property type="protein sequence ID" value="GEB50449.1"/>
    <property type="molecule type" value="Genomic_DNA"/>
</dbReference>
<organism evidence="2 3">
    <name type="scientific">Streptomyces cacaoi</name>
    <dbReference type="NCBI Taxonomy" id="1898"/>
    <lineage>
        <taxon>Bacteria</taxon>
        <taxon>Bacillati</taxon>
        <taxon>Actinomycetota</taxon>
        <taxon>Actinomycetes</taxon>
        <taxon>Kitasatosporales</taxon>
        <taxon>Streptomycetaceae</taxon>
        <taxon>Streptomyces</taxon>
    </lineage>
</organism>
<name>A0A4Y3QZN4_STRCI</name>
<accession>A0A4Y3QZN4</accession>
<dbReference type="OrthoDB" id="3404808at2"/>
<feature type="transmembrane region" description="Helical" evidence="1">
    <location>
        <begin position="229"/>
        <end position="250"/>
    </location>
</feature>
<sequence>MAAGASPGGKTVGRVNVRVLPDTSLFKQRLEAYLARVEAMTEVSVNLDLDTRRAQARLEELTRDREIDIRVDADTARARAQLAAITRDRHVTVHAHSNRRSLTQVGRVLGMTVRTALSSVYLAGSALAKVGAMALSGLGKAAGWVAGKLNEAAQWASQAFRTVSQALSKAGEKVDAFATVMGEMAANILVNSTNIPMLIVQMAMMSAMFGLVTWAAIALVGAIAALGSALVVIISSVIAILSLLAVMAAAMVGAAIAVAALAAAPLAVLGVGALIIAQNEKMKKSFASLKKKVSGIFTKAVQPLFTEFKKQIPLINRMLDNWAPELKRAFAAASKHLEVFIRGFMRGLTSLTSALADAMSTSGFARFAQSLAGLMNTVGQSLGRFFQILAVHGSKLAVVVNEIGNSVSMLLPSFARLLVALSSGAPAVGKFAEGAARLMDAMSPLLSVGLSSSGFAAFMQSISDGLAVLGKSVGTWFATATKHGAAFGDAFESMMELLARTATPMAELMADLAEVTPLVMGALSESFENLIPVLSKFLTAWAEASPEIIESITDAIIGLLNYFSRGEVVEAITELTQSFIDFFAEILNADVLDTLISISQLFAEMMGFLAPIVGHLLPYMLYLMVPLVTAYGILRSVVSALWDAILAFVSWCRDAWSSLAETTGHYWQVIKGWVVNAISTASDFVGSCISTIKGWWNGLKAQVLSIWSGIGDGIRRAMEGGKRWVSKAISAMTGAFEGLKNGVKAVLNTIIGWWNGLADHLKIPSWVPKVGGKGLPHITPFSADVKLRMAPGLSPFTMLAAAPLPTGDSFDTQPASQTAYRTSARLLRDVFGDRDRGVAPQPSPRTTTVNVTANTDANPYEIGREVAWALRTRAVV</sequence>
<keyword evidence="1" id="KW-0812">Transmembrane</keyword>
<comment type="caution">
    <text evidence="2">The sequence shown here is derived from an EMBL/GenBank/DDBJ whole genome shotgun (WGS) entry which is preliminary data.</text>
</comment>
<evidence type="ECO:0008006" key="4">
    <source>
        <dbReference type="Google" id="ProtNLM"/>
    </source>
</evidence>
<proteinExistence type="predicted"/>
<evidence type="ECO:0000256" key="1">
    <source>
        <dbReference type="SAM" id="Phobius"/>
    </source>
</evidence>
<protein>
    <recommendedName>
        <fullName evidence="4">Tape measure protein</fullName>
    </recommendedName>
</protein>
<feature type="transmembrane region" description="Helical" evidence="1">
    <location>
        <begin position="198"/>
        <end position="222"/>
    </location>
</feature>
<evidence type="ECO:0000313" key="2">
    <source>
        <dbReference type="EMBL" id="GEB50449.1"/>
    </source>
</evidence>
<dbReference type="SUPFAM" id="SSF48371">
    <property type="entry name" value="ARM repeat"/>
    <property type="match status" value="1"/>
</dbReference>
<keyword evidence="1" id="KW-1133">Transmembrane helix</keyword>
<dbReference type="RefSeq" id="WP_141275431.1">
    <property type="nucleotide sequence ID" value="NZ_BJMM01000012.1"/>
</dbReference>